<dbReference type="EMBL" id="JAPDRN010000025">
    <property type="protein sequence ID" value="KAJ9637385.1"/>
    <property type="molecule type" value="Genomic_DNA"/>
</dbReference>
<keyword evidence="6" id="KW-1185">Reference proteome</keyword>
<comment type="similarity">
    <text evidence="1">Belongs to the thioesterase PaaI family.</text>
</comment>
<dbReference type="GO" id="GO:0047617">
    <property type="term" value="F:fatty acyl-CoA hydrolase activity"/>
    <property type="evidence" value="ECO:0007669"/>
    <property type="project" value="InterPro"/>
</dbReference>
<evidence type="ECO:0000313" key="5">
    <source>
        <dbReference type="EMBL" id="KAJ9637385.1"/>
    </source>
</evidence>
<dbReference type="CDD" id="cd03443">
    <property type="entry name" value="PaaI_thioesterase"/>
    <property type="match status" value="1"/>
</dbReference>
<comment type="caution">
    <text evidence="5">The sequence shown here is derived from an EMBL/GenBank/DDBJ whole genome shotgun (WGS) entry which is preliminary data.</text>
</comment>
<gene>
    <name evidence="5" type="ORF">H2204_004809</name>
</gene>
<dbReference type="Proteomes" id="UP001172681">
    <property type="component" value="Unassembled WGS sequence"/>
</dbReference>
<name>A0AA39D0B4_9EURO</name>
<evidence type="ECO:0000256" key="1">
    <source>
        <dbReference type="ARBA" id="ARBA00008324"/>
    </source>
</evidence>
<feature type="compositionally biased region" description="Polar residues" evidence="3">
    <location>
        <begin position="1"/>
        <end position="14"/>
    </location>
</feature>
<dbReference type="InterPro" id="IPR039298">
    <property type="entry name" value="ACOT13"/>
</dbReference>
<sequence length="205" mass="22951">MTTQYAEATSLQDTNVDDVRNPKAERYNTNILKIPGIAFDVKLQDPKQRIQAYIDSYRTGSSELRQGFDEVFMREHVSVVTAAKVGDRATAVYEVKAAPIFASRMGNMHGGAVAMILDMCTTMTAAPLAREDFWWFGGVSRTLNMTYLRPVRTGMELLIECEVMQQGARLATIRGQIRDKKTGQLLSLAEHNKASINFVKAIERL</sequence>
<evidence type="ECO:0000256" key="2">
    <source>
        <dbReference type="ARBA" id="ARBA00022801"/>
    </source>
</evidence>
<evidence type="ECO:0000259" key="4">
    <source>
        <dbReference type="Pfam" id="PF03061"/>
    </source>
</evidence>
<accession>A0AA39D0B4</accession>
<dbReference type="AlphaFoldDB" id="A0AA39D0B4"/>
<proteinExistence type="inferred from homology"/>
<feature type="domain" description="Thioesterase" evidence="4">
    <location>
        <begin position="105"/>
        <end position="184"/>
    </location>
</feature>
<evidence type="ECO:0000313" key="6">
    <source>
        <dbReference type="Proteomes" id="UP001172681"/>
    </source>
</evidence>
<dbReference type="InterPro" id="IPR029069">
    <property type="entry name" value="HotDog_dom_sf"/>
</dbReference>
<reference evidence="5" key="1">
    <citation type="submission" date="2022-10" db="EMBL/GenBank/DDBJ databases">
        <title>Culturing micro-colonial fungi from biological soil crusts in the Mojave desert and describing Neophaeococcomyces mojavensis, and introducing the new genera and species Taxawa tesnikishii.</title>
        <authorList>
            <person name="Kurbessoian T."/>
            <person name="Stajich J.E."/>
        </authorList>
    </citation>
    <scope>NUCLEOTIDE SEQUENCE</scope>
    <source>
        <strain evidence="5">TK_35</strain>
    </source>
</reference>
<evidence type="ECO:0000256" key="3">
    <source>
        <dbReference type="SAM" id="MobiDB-lite"/>
    </source>
</evidence>
<dbReference type="Pfam" id="PF03061">
    <property type="entry name" value="4HBT"/>
    <property type="match status" value="1"/>
</dbReference>
<organism evidence="5 6">
    <name type="scientific">Knufia peltigerae</name>
    <dbReference type="NCBI Taxonomy" id="1002370"/>
    <lineage>
        <taxon>Eukaryota</taxon>
        <taxon>Fungi</taxon>
        <taxon>Dikarya</taxon>
        <taxon>Ascomycota</taxon>
        <taxon>Pezizomycotina</taxon>
        <taxon>Eurotiomycetes</taxon>
        <taxon>Chaetothyriomycetidae</taxon>
        <taxon>Chaetothyriales</taxon>
        <taxon>Trichomeriaceae</taxon>
        <taxon>Knufia</taxon>
    </lineage>
</organism>
<keyword evidence="2" id="KW-0378">Hydrolase</keyword>
<dbReference type="Gene3D" id="3.10.129.10">
    <property type="entry name" value="Hotdog Thioesterase"/>
    <property type="match status" value="1"/>
</dbReference>
<dbReference type="InterPro" id="IPR006683">
    <property type="entry name" value="Thioestr_dom"/>
</dbReference>
<dbReference type="PANTHER" id="PTHR21660:SF1">
    <property type="entry name" value="ACYL-COENZYME A THIOESTERASE 13"/>
    <property type="match status" value="1"/>
</dbReference>
<dbReference type="SUPFAM" id="SSF54637">
    <property type="entry name" value="Thioesterase/thiol ester dehydrase-isomerase"/>
    <property type="match status" value="1"/>
</dbReference>
<feature type="region of interest" description="Disordered" evidence="3">
    <location>
        <begin position="1"/>
        <end position="20"/>
    </location>
</feature>
<protein>
    <recommendedName>
        <fullName evidence="4">Thioesterase domain-containing protein</fullName>
    </recommendedName>
</protein>
<dbReference type="PANTHER" id="PTHR21660">
    <property type="entry name" value="THIOESTERASE SUPERFAMILY MEMBER-RELATED"/>
    <property type="match status" value="1"/>
</dbReference>